<accession>A0A1V1P0R2</accession>
<dbReference type="InterPro" id="IPR009362">
    <property type="entry name" value="YhcG_C"/>
</dbReference>
<organism evidence="3 4">
    <name type="scientific">Candidatus Magnetoglobus multicellularis str. Araruama</name>
    <dbReference type="NCBI Taxonomy" id="890399"/>
    <lineage>
        <taxon>Bacteria</taxon>
        <taxon>Pseudomonadati</taxon>
        <taxon>Thermodesulfobacteriota</taxon>
        <taxon>Desulfobacteria</taxon>
        <taxon>Desulfobacterales</taxon>
        <taxon>Desulfobacteraceae</taxon>
        <taxon>Candidatus Magnetoglobus</taxon>
    </lineage>
</organism>
<gene>
    <name evidence="3" type="ORF">OMM_04590</name>
</gene>
<dbReference type="Pfam" id="PF17761">
    <property type="entry name" value="DUF1016_N"/>
    <property type="match status" value="1"/>
</dbReference>
<sequence length="350" mass="41475">MNNTIKTDKHYIDFLAEIKERIRHSQYEALRAVNKNLIKLYWDIGGMIVEKQNDLGWGQSIVEQLSKDIQKAYPGIKGFSCRNLWNMRLFYSEIQQDEKLQPLVAEISWTKNILILTKCKNSLERTFYMLHVRKFGWTKDVLIHQIENKTYEKYLLNQTNFDQTLPEKYKHQAKLAVKDHYTFDFLELSDEHSEHDLEQALVKNIRNFLIEMGAWFTFVGNQFKIKVGEKEYFIDLLLFHRKLRRFVAIELKIGEFKPEYKGKMEFYLTVLNEQYKEDDENDAIGIIVCKSKDKTIVEYSLKTTNQPIGVATYSTTSHLPKEYSKFLPAPELIAERLTIIKDLFEDEIIQ</sequence>
<dbReference type="InterPro" id="IPR041527">
    <property type="entry name" value="YhcG_N"/>
</dbReference>
<evidence type="ECO:0000259" key="1">
    <source>
        <dbReference type="Pfam" id="PF06250"/>
    </source>
</evidence>
<protein>
    <recommendedName>
        <fullName evidence="5">Cytoplasmic protein</fullName>
    </recommendedName>
</protein>
<feature type="domain" description="YhcG PDDEXK nuclease" evidence="1">
    <location>
        <begin position="176"/>
        <end position="327"/>
    </location>
</feature>
<feature type="domain" description="YhcG N-terminal" evidence="2">
    <location>
        <begin position="17"/>
        <end position="153"/>
    </location>
</feature>
<name>A0A1V1P0R2_9BACT</name>
<dbReference type="EMBL" id="ATBP01000967">
    <property type="protein sequence ID" value="ETR68403.1"/>
    <property type="molecule type" value="Genomic_DNA"/>
</dbReference>
<dbReference type="Pfam" id="PF06250">
    <property type="entry name" value="YhcG_C"/>
    <property type="match status" value="1"/>
</dbReference>
<reference evidence="4" key="1">
    <citation type="submission" date="2012-11" db="EMBL/GenBank/DDBJ databases">
        <authorList>
            <person name="Lucero-Rivera Y.E."/>
            <person name="Tovar-Ramirez D."/>
        </authorList>
    </citation>
    <scope>NUCLEOTIDE SEQUENCE [LARGE SCALE GENOMIC DNA]</scope>
    <source>
        <strain evidence="4">Araruama</strain>
    </source>
</reference>
<dbReference type="GO" id="GO:0003676">
    <property type="term" value="F:nucleic acid binding"/>
    <property type="evidence" value="ECO:0007669"/>
    <property type="project" value="InterPro"/>
</dbReference>
<evidence type="ECO:0000313" key="3">
    <source>
        <dbReference type="EMBL" id="ETR68403.1"/>
    </source>
</evidence>
<dbReference type="PANTHER" id="PTHR30547">
    <property type="entry name" value="UNCHARACTERIZED PROTEIN YHCG-RELATED"/>
    <property type="match status" value="1"/>
</dbReference>
<proteinExistence type="predicted"/>
<evidence type="ECO:0000259" key="2">
    <source>
        <dbReference type="Pfam" id="PF17761"/>
    </source>
</evidence>
<dbReference type="Proteomes" id="UP000189670">
    <property type="component" value="Unassembled WGS sequence"/>
</dbReference>
<dbReference type="PANTHER" id="PTHR30547:SF0">
    <property type="entry name" value="BLR8175 PROTEIN"/>
    <property type="match status" value="1"/>
</dbReference>
<dbReference type="InterPro" id="IPR053148">
    <property type="entry name" value="PD-DEXK-like_domain"/>
</dbReference>
<evidence type="ECO:0008006" key="5">
    <source>
        <dbReference type="Google" id="ProtNLM"/>
    </source>
</evidence>
<dbReference type="Gene3D" id="3.40.1350.10">
    <property type="match status" value="1"/>
</dbReference>
<dbReference type="AlphaFoldDB" id="A0A1V1P0R2"/>
<evidence type="ECO:0000313" key="4">
    <source>
        <dbReference type="Proteomes" id="UP000189670"/>
    </source>
</evidence>
<comment type="caution">
    <text evidence="3">The sequence shown here is derived from an EMBL/GenBank/DDBJ whole genome shotgun (WGS) entry which is preliminary data.</text>
</comment>
<dbReference type="InterPro" id="IPR011856">
    <property type="entry name" value="tRNA_endonuc-like_dom_sf"/>
</dbReference>